<reference evidence="2 3" key="1">
    <citation type="journal article" date="2019" name="Genome Biol. Evol.">
        <title>Insights into the evolution of the New World diploid cottons (Gossypium, subgenus Houzingenia) based on genome sequencing.</title>
        <authorList>
            <person name="Grover C.E."/>
            <person name="Arick M.A. 2nd"/>
            <person name="Thrash A."/>
            <person name="Conover J.L."/>
            <person name="Sanders W.S."/>
            <person name="Peterson D.G."/>
            <person name="Frelichowski J.E."/>
            <person name="Scheffler J.A."/>
            <person name="Scheffler B.E."/>
            <person name="Wendel J.F."/>
        </authorList>
    </citation>
    <scope>NUCLEOTIDE SEQUENCE [LARGE SCALE GENOMIC DNA]</scope>
    <source>
        <strain evidence="2">5</strain>
        <tissue evidence="2">Leaf</tissue>
    </source>
</reference>
<dbReference type="OrthoDB" id="982759at2759"/>
<dbReference type="InterPro" id="IPR012337">
    <property type="entry name" value="RNaseH-like_sf"/>
</dbReference>
<dbReference type="InterPro" id="IPR036397">
    <property type="entry name" value="RNaseH_sf"/>
</dbReference>
<dbReference type="InterPro" id="IPR044730">
    <property type="entry name" value="RNase_H-like_dom_plant"/>
</dbReference>
<dbReference type="Pfam" id="PF13456">
    <property type="entry name" value="RVT_3"/>
    <property type="match status" value="1"/>
</dbReference>
<evidence type="ECO:0000313" key="3">
    <source>
        <dbReference type="Proteomes" id="UP000593579"/>
    </source>
</evidence>
<proteinExistence type="predicted"/>
<dbReference type="AlphaFoldDB" id="A0A7J9CTC0"/>
<dbReference type="InterPro" id="IPR002156">
    <property type="entry name" value="RNaseH_domain"/>
</dbReference>
<gene>
    <name evidence="2" type="ORF">Gogos_000461</name>
</gene>
<name>A0A7J9CTC0_GOSGO</name>
<sequence length="150" mass="17096">GGKKNISNLGYNTHSNDTWVYLCTDSVVARDTSNTATEGVLRDHFGNWIMGFNHYLGNCFSFVAKVWGILDGILLLLDKGYRRAIILSNNLEVIQVLSDFGLENPGITVLKRTQRFMRDEGQWKIRHMSREFNLVADRLAKLSLTWKSSL</sequence>
<accession>A0A7J9CTC0</accession>
<dbReference type="CDD" id="cd06222">
    <property type="entry name" value="RNase_H_like"/>
    <property type="match status" value="1"/>
</dbReference>
<dbReference type="PANTHER" id="PTHR47723:SF19">
    <property type="entry name" value="POLYNUCLEOTIDYL TRANSFERASE, RIBONUCLEASE H-LIKE SUPERFAMILY PROTEIN"/>
    <property type="match status" value="1"/>
</dbReference>
<feature type="non-terminal residue" evidence="2">
    <location>
        <position position="1"/>
    </location>
</feature>
<dbReference type="PANTHER" id="PTHR47723">
    <property type="entry name" value="OS05G0353850 PROTEIN"/>
    <property type="match status" value="1"/>
</dbReference>
<dbReference type="Gene3D" id="3.30.420.10">
    <property type="entry name" value="Ribonuclease H-like superfamily/Ribonuclease H"/>
    <property type="match status" value="1"/>
</dbReference>
<organism evidence="2 3">
    <name type="scientific">Gossypium gossypioides</name>
    <name type="common">Mexican cotton</name>
    <name type="synonym">Selera gossypioides</name>
    <dbReference type="NCBI Taxonomy" id="34282"/>
    <lineage>
        <taxon>Eukaryota</taxon>
        <taxon>Viridiplantae</taxon>
        <taxon>Streptophyta</taxon>
        <taxon>Embryophyta</taxon>
        <taxon>Tracheophyta</taxon>
        <taxon>Spermatophyta</taxon>
        <taxon>Magnoliopsida</taxon>
        <taxon>eudicotyledons</taxon>
        <taxon>Gunneridae</taxon>
        <taxon>Pentapetalae</taxon>
        <taxon>rosids</taxon>
        <taxon>malvids</taxon>
        <taxon>Malvales</taxon>
        <taxon>Malvaceae</taxon>
        <taxon>Malvoideae</taxon>
        <taxon>Gossypium</taxon>
    </lineage>
</organism>
<keyword evidence="3" id="KW-1185">Reference proteome</keyword>
<dbReference type="GO" id="GO:0004523">
    <property type="term" value="F:RNA-DNA hybrid ribonuclease activity"/>
    <property type="evidence" value="ECO:0007669"/>
    <property type="project" value="InterPro"/>
</dbReference>
<evidence type="ECO:0000259" key="1">
    <source>
        <dbReference type="Pfam" id="PF13456"/>
    </source>
</evidence>
<protein>
    <recommendedName>
        <fullName evidence="1">RNase H type-1 domain-containing protein</fullName>
    </recommendedName>
</protein>
<dbReference type="GO" id="GO:0003676">
    <property type="term" value="F:nucleic acid binding"/>
    <property type="evidence" value="ECO:0007669"/>
    <property type="project" value="InterPro"/>
</dbReference>
<dbReference type="InterPro" id="IPR053151">
    <property type="entry name" value="RNase_H-like"/>
</dbReference>
<evidence type="ECO:0000313" key="2">
    <source>
        <dbReference type="EMBL" id="MBA0751544.1"/>
    </source>
</evidence>
<comment type="caution">
    <text evidence="2">The sequence shown here is derived from an EMBL/GenBank/DDBJ whole genome shotgun (WGS) entry which is preliminary data.</text>
</comment>
<feature type="domain" description="RNase H type-1" evidence="1">
    <location>
        <begin position="25"/>
        <end position="142"/>
    </location>
</feature>
<dbReference type="Proteomes" id="UP000593579">
    <property type="component" value="Unassembled WGS sequence"/>
</dbReference>
<dbReference type="EMBL" id="JABEZY010000013">
    <property type="protein sequence ID" value="MBA0751544.1"/>
    <property type="molecule type" value="Genomic_DNA"/>
</dbReference>
<dbReference type="SUPFAM" id="SSF53098">
    <property type="entry name" value="Ribonuclease H-like"/>
    <property type="match status" value="1"/>
</dbReference>